<dbReference type="EMBL" id="BK067080">
    <property type="protein sequence ID" value="DBA56526.1"/>
    <property type="molecule type" value="Viral_cRNA"/>
</dbReference>
<sequence>MAVNANLNNNATLVAMVKGLRDIAGAEALYADLGVELNNNLTRYRSLISQIPNTFNNWVDKARKAKSFKEGSGVCADMIGTVVRDAYPSLVAATLLGEEFQNRIRNHFISNNFVKSIRYGDYLREGAKFSDKSVIDGYMVDVEAFRESLNLDVEGCFVLRGLVPTDMQSNGASLILLREMTTLIKTKAGSQNAGAEHATEFLNALEGDWSALPIVANYDRERKARGFAVEISEEGEEGALVATPVDGGGHALLMSSALASSLQRSADWRAGIADCKRRAAGIADMNVRKYYTRVVAEAENMITGKSQVEGEEDGESFVAQHSNIDPIYLFGFIVYGIMRCSLDDFYRMQPAIYACTQKYRGKINLKAIFQSSGIRGVGKMSALIGLISNNTDIHLPPFVLNYTRLFDLCAPICPFSLANIKGTARLPSVTFRSALGIKTEVRGLLIFITSLYSMEKIVEELDGSTQDEIYLSVRMLQQYIVGRVGPLTNTNFMEGRAGDVNWV</sequence>
<proteinExistence type="predicted"/>
<evidence type="ECO:0000313" key="1">
    <source>
        <dbReference type="EMBL" id="DBA56526.1"/>
    </source>
</evidence>
<accession>A0AAT9J9Q0</accession>
<keyword evidence="1" id="KW-0543">Viral nucleoprotein</keyword>
<name>A0AAT9J9Q0_9VIRU</name>
<organism evidence="1">
    <name type="scientific">Periplaneta americana nairovirus 3</name>
    <dbReference type="NCBI Taxonomy" id="3133472"/>
    <lineage>
        <taxon>Viruses</taxon>
        <taxon>Riboviria</taxon>
        <taxon>Orthornavirae</taxon>
        <taxon>Negarnaviricota</taxon>
        <taxon>Polyploviricotina</taxon>
        <taxon>Bunyaviricetes</taxon>
        <taxon>Hareavirales</taxon>
        <taxon>Nairoviridae</taxon>
    </lineage>
</organism>
<dbReference type="GO" id="GO:0019013">
    <property type="term" value="C:viral nucleocapsid"/>
    <property type="evidence" value="ECO:0007669"/>
    <property type="project" value="UniProtKB-KW"/>
</dbReference>
<reference evidence="1" key="1">
    <citation type="journal article" date="2024" name="Microb. Genom.">
        <title>The hidden RNA viruses in Blattodea (cockroach and termite).</title>
        <authorList>
            <person name="Fan J."/>
            <person name="Jiang S."/>
            <person name="Li W."/>
            <person name="Li J."/>
            <person name="Pang R."/>
            <person name="Wu H."/>
        </authorList>
    </citation>
    <scope>NUCLEOTIDE SEQUENCE</scope>
    <source>
        <strain evidence="1">JP2014</strain>
    </source>
</reference>
<protein>
    <submittedName>
        <fullName evidence="1">Nucleocapsid protein</fullName>
    </submittedName>
</protein>
<keyword evidence="1" id="KW-0946">Virion</keyword>